<keyword evidence="3" id="KW-1185">Reference proteome</keyword>
<feature type="compositionally biased region" description="Basic and acidic residues" evidence="1">
    <location>
        <begin position="1"/>
        <end position="23"/>
    </location>
</feature>
<evidence type="ECO:0000313" key="3">
    <source>
        <dbReference type="Proteomes" id="UP000765509"/>
    </source>
</evidence>
<feature type="compositionally biased region" description="Basic and acidic residues" evidence="1">
    <location>
        <begin position="84"/>
        <end position="95"/>
    </location>
</feature>
<gene>
    <name evidence="2" type="ORF">O181_033587</name>
</gene>
<dbReference type="Proteomes" id="UP000765509">
    <property type="component" value="Unassembled WGS sequence"/>
</dbReference>
<reference evidence="2" key="1">
    <citation type="submission" date="2021-03" db="EMBL/GenBank/DDBJ databases">
        <title>Draft genome sequence of rust myrtle Austropuccinia psidii MF-1, a brazilian biotype.</title>
        <authorList>
            <person name="Quecine M.C."/>
            <person name="Pachon D.M.R."/>
            <person name="Bonatelli M.L."/>
            <person name="Correr F.H."/>
            <person name="Franceschini L.M."/>
            <person name="Leite T.F."/>
            <person name="Margarido G.R.A."/>
            <person name="Almeida C.A."/>
            <person name="Ferrarezi J.A."/>
            <person name="Labate C.A."/>
        </authorList>
    </citation>
    <scope>NUCLEOTIDE SEQUENCE</scope>
    <source>
        <strain evidence="2">MF-1</strain>
    </source>
</reference>
<dbReference type="AlphaFoldDB" id="A0A9Q3H7B2"/>
<sequence length="201" mass="22764">MSPSHLRDRGFQRNQPEDREGFSKTRRTGRGHLGQSGGWQKIEGNNTHSAIHIPIKQKPHTSGLKGYGSKVQPGIPLGQTWSKLPKDLSQRDRLKTTYGNNQRLESHPEVQTPGGEGKQDKGDSSHYPTYRGTTDPDRAYSDSLRLTRSRPKQLSVGFKSFRNQQLSGQKSLFFTIPGDFQEKTTIQGQKQDHLQEKEERV</sequence>
<feature type="region of interest" description="Disordered" evidence="1">
    <location>
        <begin position="1"/>
        <end position="152"/>
    </location>
</feature>
<evidence type="ECO:0000313" key="2">
    <source>
        <dbReference type="EMBL" id="MBW0493872.1"/>
    </source>
</evidence>
<evidence type="ECO:0000256" key="1">
    <source>
        <dbReference type="SAM" id="MobiDB-lite"/>
    </source>
</evidence>
<organism evidence="2 3">
    <name type="scientific">Austropuccinia psidii MF-1</name>
    <dbReference type="NCBI Taxonomy" id="1389203"/>
    <lineage>
        <taxon>Eukaryota</taxon>
        <taxon>Fungi</taxon>
        <taxon>Dikarya</taxon>
        <taxon>Basidiomycota</taxon>
        <taxon>Pucciniomycotina</taxon>
        <taxon>Pucciniomycetes</taxon>
        <taxon>Pucciniales</taxon>
        <taxon>Sphaerophragmiaceae</taxon>
        <taxon>Austropuccinia</taxon>
    </lineage>
</organism>
<comment type="caution">
    <text evidence="2">The sequence shown here is derived from an EMBL/GenBank/DDBJ whole genome shotgun (WGS) entry which is preliminary data.</text>
</comment>
<protein>
    <submittedName>
        <fullName evidence="2">Uncharacterized protein</fullName>
    </submittedName>
</protein>
<name>A0A9Q3H7B2_9BASI</name>
<dbReference type="EMBL" id="AVOT02012285">
    <property type="protein sequence ID" value="MBW0493872.1"/>
    <property type="molecule type" value="Genomic_DNA"/>
</dbReference>
<proteinExistence type="predicted"/>
<accession>A0A9Q3H7B2</accession>